<proteinExistence type="inferred from homology"/>
<evidence type="ECO:0000313" key="8">
    <source>
        <dbReference type="Proteomes" id="UP001162131"/>
    </source>
</evidence>
<dbReference type="InterPro" id="IPR036164">
    <property type="entry name" value="bL21-like_sf"/>
</dbReference>
<accession>A0AAU9KCA8</accession>
<dbReference type="PANTHER" id="PTHR21349">
    <property type="entry name" value="50S RIBOSOMAL PROTEIN L21"/>
    <property type="match status" value="1"/>
</dbReference>
<reference evidence="7" key="1">
    <citation type="submission" date="2021-09" db="EMBL/GenBank/DDBJ databases">
        <authorList>
            <consortium name="AG Swart"/>
            <person name="Singh M."/>
            <person name="Singh A."/>
            <person name="Seah K."/>
            <person name="Emmerich C."/>
        </authorList>
    </citation>
    <scope>NUCLEOTIDE SEQUENCE</scope>
    <source>
        <strain evidence="7">ATCC30299</strain>
    </source>
</reference>
<keyword evidence="2" id="KW-0699">rRNA-binding</keyword>
<dbReference type="InterPro" id="IPR018258">
    <property type="entry name" value="Ribosomal_bL21_CS"/>
</dbReference>
<dbReference type="Pfam" id="PF00829">
    <property type="entry name" value="Ribosomal_L21p"/>
    <property type="match status" value="1"/>
</dbReference>
<dbReference type="GO" id="GO:0003735">
    <property type="term" value="F:structural constituent of ribosome"/>
    <property type="evidence" value="ECO:0007669"/>
    <property type="project" value="InterPro"/>
</dbReference>
<protein>
    <recommendedName>
        <fullName evidence="6">Large ribosomal subunit protein bL21m</fullName>
    </recommendedName>
</protein>
<comment type="similarity">
    <text evidence="1">Belongs to the bacterial ribosomal protein bL21 family.</text>
</comment>
<dbReference type="GO" id="GO:0006412">
    <property type="term" value="P:translation"/>
    <property type="evidence" value="ECO:0007669"/>
    <property type="project" value="InterPro"/>
</dbReference>
<gene>
    <name evidence="7" type="ORF">BSTOLATCC_MIC53637</name>
</gene>
<keyword evidence="5" id="KW-0687">Ribonucleoprotein</keyword>
<evidence type="ECO:0000256" key="5">
    <source>
        <dbReference type="ARBA" id="ARBA00023274"/>
    </source>
</evidence>
<name>A0AAU9KCA8_9CILI</name>
<keyword evidence="8" id="KW-1185">Reference proteome</keyword>
<dbReference type="NCBIfam" id="TIGR00061">
    <property type="entry name" value="L21"/>
    <property type="match status" value="1"/>
</dbReference>
<evidence type="ECO:0000256" key="6">
    <source>
        <dbReference type="ARBA" id="ARBA00044129"/>
    </source>
</evidence>
<sequence>MLGRILKIPIRWGYTYHQGKIAAFEGRDTEWSRKDLKEASEIHQEVQQDRTLQKLMHAWKHPLKLKQEYKARRVERESKIPPMPEQESKLVVHSQVPITSVATPRDDQIFAVVRLAGLQYKVTKNDLIIAEKLPYEVGQQFTLDSVMLVGTPSYTLIGRPLVEKAQVYMTVEEQTLSEKLIVFKKIRRKHYKKQKGHRQELTILRVEKIEHEVEDKQASLFIPVS</sequence>
<organism evidence="7 8">
    <name type="scientific">Blepharisma stoltei</name>
    <dbReference type="NCBI Taxonomy" id="1481888"/>
    <lineage>
        <taxon>Eukaryota</taxon>
        <taxon>Sar</taxon>
        <taxon>Alveolata</taxon>
        <taxon>Ciliophora</taxon>
        <taxon>Postciliodesmatophora</taxon>
        <taxon>Heterotrichea</taxon>
        <taxon>Heterotrichida</taxon>
        <taxon>Blepharismidae</taxon>
        <taxon>Blepharisma</taxon>
    </lineage>
</organism>
<evidence type="ECO:0000256" key="3">
    <source>
        <dbReference type="ARBA" id="ARBA00022884"/>
    </source>
</evidence>
<keyword evidence="3" id="KW-0694">RNA-binding</keyword>
<evidence type="ECO:0000256" key="1">
    <source>
        <dbReference type="ARBA" id="ARBA00008563"/>
    </source>
</evidence>
<dbReference type="PROSITE" id="PS01169">
    <property type="entry name" value="RIBOSOMAL_L21"/>
    <property type="match status" value="1"/>
</dbReference>
<dbReference type="HAMAP" id="MF_01363">
    <property type="entry name" value="Ribosomal_bL21"/>
    <property type="match status" value="1"/>
</dbReference>
<comment type="caution">
    <text evidence="7">The sequence shown here is derived from an EMBL/GenBank/DDBJ whole genome shotgun (WGS) entry which is preliminary data.</text>
</comment>
<keyword evidence="4" id="KW-0689">Ribosomal protein</keyword>
<dbReference type="GO" id="GO:0019843">
    <property type="term" value="F:rRNA binding"/>
    <property type="evidence" value="ECO:0007669"/>
    <property type="project" value="UniProtKB-KW"/>
</dbReference>
<dbReference type="PANTHER" id="PTHR21349:SF0">
    <property type="entry name" value="LARGE RIBOSOMAL SUBUNIT PROTEIN BL21M"/>
    <property type="match status" value="1"/>
</dbReference>
<dbReference type="GO" id="GO:0005762">
    <property type="term" value="C:mitochondrial large ribosomal subunit"/>
    <property type="evidence" value="ECO:0007669"/>
    <property type="project" value="TreeGrafter"/>
</dbReference>
<dbReference type="InterPro" id="IPR001787">
    <property type="entry name" value="Ribosomal_bL21"/>
</dbReference>
<dbReference type="Proteomes" id="UP001162131">
    <property type="component" value="Unassembled WGS sequence"/>
</dbReference>
<dbReference type="SUPFAM" id="SSF141091">
    <property type="entry name" value="L21p-like"/>
    <property type="match status" value="1"/>
</dbReference>
<evidence type="ECO:0000313" key="7">
    <source>
        <dbReference type="EMBL" id="CAG9331570.1"/>
    </source>
</evidence>
<dbReference type="AlphaFoldDB" id="A0AAU9KCA8"/>
<evidence type="ECO:0000256" key="4">
    <source>
        <dbReference type="ARBA" id="ARBA00022980"/>
    </source>
</evidence>
<dbReference type="InterPro" id="IPR028909">
    <property type="entry name" value="bL21-like"/>
</dbReference>
<evidence type="ECO:0000256" key="2">
    <source>
        <dbReference type="ARBA" id="ARBA00022730"/>
    </source>
</evidence>
<dbReference type="EMBL" id="CAJZBQ010000053">
    <property type="protein sequence ID" value="CAG9331570.1"/>
    <property type="molecule type" value="Genomic_DNA"/>
</dbReference>